<evidence type="ECO:0000313" key="3">
    <source>
        <dbReference type="Proteomes" id="UP001591681"/>
    </source>
</evidence>
<comment type="caution">
    <text evidence="2">The sequence shown here is derived from an EMBL/GenBank/DDBJ whole genome shotgun (WGS) entry which is preliminary data.</text>
</comment>
<keyword evidence="3" id="KW-1185">Reference proteome</keyword>
<evidence type="ECO:0000313" key="2">
    <source>
        <dbReference type="EMBL" id="KAL2092911.1"/>
    </source>
</evidence>
<organism evidence="2 3">
    <name type="scientific">Coilia grayii</name>
    <name type="common">Gray's grenadier anchovy</name>
    <dbReference type="NCBI Taxonomy" id="363190"/>
    <lineage>
        <taxon>Eukaryota</taxon>
        <taxon>Metazoa</taxon>
        <taxon>Chordata</taxon>
        <taxon>Craniata</taxon>
        <taxon>Vertebrata</taxon>
        <taxon>Euteleostomi</taxon>
        <taxon>Actinopterygii</taxon>
        <taxon>Neopterygii</taxon>
        <taxon>Teleostei</taxon>
        <taxon>Clupei</taxon>
        <taxon>Clupeiformes</taxon>
        <taxon>Clupeoidei</taxon>
        <taxon>Engraulidae</taxon>
        <taxon>Coilinae</taxon>
        <taxon>Coilia</taxon>
    </lineage>
</organism>
<dbReference type="InterPro" id="IPR039598">
    <property type="entry name" value="HMGXB3"/>
</dbReference>
<feature type="region of interest" description="Disordered" evidence="1">
    <location>
        <begin position="353"/>
        <end position="440"/>
    </location>
</feature>
<evidence type="ECO:0008006" key="4">
    <source>
        <dbReference type="Google" id="ProtNLM"/>
    </source>
</evidence>
<name>A0ABD1K1H0_9TELE</name>
<protein>
    <recommendedName>
        <fullName evidence="4">SAP domain-containing protein</fullName>
    </recommendedName>
</protein>
<dbReference type="AlphaFoldDB" id="A0ABD1K1H0"/>
<proteinExistence type="predicted"/>
<gene>
    <name evidence="2" type="ORF">ACEWY4_012709</name>
</gene>
<dbReference type="PANTHER" id="PTHR17609:SF3">
    <property type="entry name" value="SAP DOMAIN-CONTAINING PROTEIN"/>
    <property type="match status" value="1"/>
</dbReference>
<sequence>MGFCFQVSSIEEPPEAFDGKIDINQFWDRVSMEMIARVLVRSDQINPLIVPLSYHFWAPWIGPYTRSGNLVLNTEHMKIHAPVTAKEEVELTVTEDRLTDELLKLQMDAVRALCRQCGVDPMGSRLDLITRLRAEMKNRSTYDQIFQKVWGASVKFNVRAESPWDFADLLMSMKHFPNVTLYDFARGLATHANIREPGTFRTHEGRLLEPTLGNVALATSGQMEVDLPWLHQKKEDPDLNGHPLTGSADRYALYDRFHEGNTKDPKEVLRKIDLVPQLSGWLNSQCDEQLFSGMRKNNYFLNMMTPSSHIFLVRNILHHQNNSRNVATVDIKKRLGGGVDIKLNRFGQTVLAESTGTEDTTRIDDPDPATTTIDDPDPATTAIDDPDPATTTIDDPDPATTAIDDPDPATTTIDDPDPATTAIDEPDPATTANQDTDTMC</sequence>
<reference evidence="2 3" key="1">
    <citation type="submission" date="2024-09" db="EMBL/GenBank/DDBJ databases">
        <title>A chromosome-level genome assembly of Gray's grenadier anchovy, Coilia grayii.</title>
        <authorList>
            <person name="Fu Z."/>
        </authorList>
    </citation>
    <scope>NUCLEOTIDE SEQUENCE [LARGE SCALE GENOMIC DNA]</scope>
    <source>
        <strain evidence="2">G4</strain>
        <tissue evidence="2">Muscle</tissue>
    </source>
</reference>
<dbReference type="PANTHER" id="PTHR17609">
    <property type="entry name" value="HMG DOMAIN-CONTAINING PROTEIN 3"/>
    <property type="match status" value="1"/>
</dbReference>
<dbReference type="Proteomes" id="UP001591681">
    <property type="component" value="Unassembled WGS sequence"/>
</dbReference>
<accession>A0ABD1K1H0</accession>
<evidence type="ECO:0000256" key="1">
    <source>
        <dbReference type="SAM" id="MobiDB-lite"/>
    </source>
</evidence>
<feature type="compositionally biased region" description="Low complexity" evidence="1">
    <location>
        <begin position="368"/>
        <end position="432"/>
    </location>
</feature>
<dbReference type="EMBL" id="JBHFQA010000010">
    <property type="protein sequence ID" value="KAL2092911.1"/>
    <property type="molecule type" value="Genomic_DNA"/>
</dbReference>